<organism evidence="2 3">
    <name type="scientific">Shewanella yunxiaonensis</name>
    <dbReference type="NCBI Taxonomy" id="2829809"/>
    <lineage>
        <taxon>Bacteria</taxon>
        <taxon>Pseudomonadati</taxon>
        <taxon>Pseudomonadota</taxon>
        <taxon>Gammaproteobacteria</taxon>
        <taxon>Alteromonadales</taxon>
        <taxon>Shewanellaceae</taxon>
        <taxon>Shewanella</taxon>
    </lineage>
</organism>
<evidence type="ECO:0000256" key="1">
    <source>
        <dbReference type="SAM" id="SignalP"/>
    </source>
</evidence>
<evidence type="ECO:0000313" key="3">
    <source>
        <dbReference type="Proteomes" id="UP000679575"/>
    </source>
</evidence>
<gene>
    <name evidence="2" type="ORF">KDN34_14600</name>
</gene>
<dbReference type="InterPro" id="IPR026387">
    <property type="entry name" value="OMP_w_GlyGly"/>
</dbReference>
<name>A0ABX7YSC0_9GAMM</name>
<dbReference type="EMBL" id="CP073587">
    <property type="protein sequence ID" value="QUN05408.1"/>
    <property type="molecule type" value="Genomic_DNA"/>
</dbReference>
<sequence>MKKTLMAMIVLSSMTAVSAQAATVLGFKVGGDFWNADASGTFAEKGQAQQEFGYDSSSRYSLWLNLEHPIPFLPNLKIRENHLEEDGSLSADSMSFSGLTFNGDTNANIDLGNTDFIGYYELLDNDILSLDVGAAYKKFDGSFRVYQASKSTTIELTKGVFMGYANAEVGVPGTGLFAYADVLAGIDESSVYDYQVGLGWQFDGVALDTRIHAGYRNFKFDVDDFDGVTANMKFDGVFAGVELVF</sequence>
<keyword evidence="1" id="KW-0732">Signal</keyword>
<proteinExistence type="predicted"/>
<protein>
    <submittedName>
        <fullName evidence="2">TIGR04219 family outer membrane beta-barrel protein</fullName>
    </submittedName>
</protein>
<feature type="chain" id="PRO_5046484463" evidence="1">
    <location>
        <begin position="22"/>
        <end position="245"/>
    </location>
</feature>
<reference evidence="2 3" key="1">
    <citation type="submission" date="2021-04" db="EMBL/GenBank/DDBJ databases">
        <title>Novel species identification of genus Shewanella.</title>
        <authorList>
            <person name="Liu G."/>
        </authorList>
    </citation>
    <scope>NUCLEOTIDE SEQUENCE [LARGE SCALE GENOMIC DNA]</scope>
    <source>
        <strain evidence="2 3">FJAT-54481</strain>
    </source>
</reference>
<dbReference type="Proteomes" id="UP000679575">
    <property type="component" value="Chromosome"/>
</dbReference>
<evidence type="ECO:0000313" key="2">
    <source>
        <dbReference type="EMBL" id="QUN05408.1"/>
    </source>
</evidence>
<keyword evidence="3" id="KW-1185">Reference proteome</keyword>
<feature type="signal peptide" evidence="1">
    <location>
        <begin position="1"/>
        <end position="21"/>
    </location>
</feature>
<dbReference type="RefSeq" id="WP_212594440.1">
    <property type="nucleotide sequence ID" value="NZ_CP073587.1"/>
</dbReference>
<dbReference type="NCBIfam" id="TIGR04219">
    <property type="entry name" value="OMP_w_GlyGly"/>
    <property type="match status" value="1"/>
</dbReference>
<accession>A0ABX7YSC0</accession>